<sequence length="465" mass="53124">MMNIASLNKRKCKVLSGQFAGYSPDTFKTDQVDELARQTGHYPAILGCDYACGWNNNNNPEYIIDFSCNPSLKNHWNQGGFVTVNMHLPNPVNSNGGGYKDRGNLNFNDLTQPYTETGKRWRSFLDRIAQGLNDLNQAGVTVLYRPFHEMNGDWFYWCAQDPNTFKSVWIDMFNYLTNTKGLHNLLWVYSPDQSRNNPSMYYPGDNYVDIVALDVYTDEPVRRKKANMNGYYEMTNINKPFALGEVGPSTANGQFDYMKWLWAFENKFPKVSYFLSWNDGWSPVSNKNAWSFINNNRIVNRDQINLGGNNGNNNNNNGGKIVLHRFNDGVGSWTGLNIQGLWQSNEFIVSGTDGLKADIKLEDNAQYYLHNTQQYNLQGKRYLKAYARYAPWGNVGTMLAKLYVKTGSDWKWFDSGSYTLNNYGETELVLDLNNIQDVKELGVQYSTMSGSWGQSAIYLAYITAE</sequence>
<evidence type="ECO:0000256" key="1">
    <source>
        <dbReference type="ARBA" id="ARBA00007754"/>
    </source>
</evidence>
<dbReference type="PROSITE" id="PS51764">
    <property type="entry name" value="GH26"/>
    <property type="match status" value="1"/>
</dbReference>
<gene>
    <name evidence="5" type="ORF">OVA965_LOCUS12214</name>
    <name evidence="6" type="ORF">TMI583_LOCUS12216</name>
</gene>
<dbReference type="PANTHER" id="PTHR40079:SF4">
    <property type="entry name" value="GH26 DOMAIN-CONTAINING PROTEIN-RELATED"/>
    <property type="match status" value="1"/>
</dbReference>
<evidence type="ECO:0000256" key="2">
    <source>
        <dbReference type="ARBA" id="ARBA00022801"/>
    </source>
</evidence>
<evidence type="ECO:0000313" key="5">
    <source>
        <dbReference type="EMBL" id="CAF0952242.1"/>
    </source>
</evidence>
<proteinExistence type="inferred from homology"/>
<comment type="similarity">
    <text evidence="1">Belongs to the glycosyl hydrolase 26 family.</text>
</comment>
<dbReference type="InterPro" id="IPR000805">
    <property type="entry name" value="Glyco_hydro_26"/>
</dbReference>
<comment type="caution">
    <text evidence="6">The sequence shown here is derived from an EMBL/GenBank/DDBJ whole genome shotgun (WGS) entry which is preliminary data.</text>
</comment>
<dbReference type="SUPFAM" id="SSF51445">
    <property type="entry name" value="(Trans)glycosidases"/>
    <property type="match status" value="1"/>
</dbReference>
<organism evidence="6 7">
    <name type="scientific">Didymodactylos carnosus</name>
    <dbReference type="NCBI Taxonomy" id="1234261"/>
    <lineage>
        <taxon>Eukaryota</taxon>
        <taxon>Metazoa</taxon>
        <taxon>Spiralia</taxon>
        <taxon>Gnathifera</taxon>
        <taxon>Rotifera</taxon>
        <taxon>Eurotatoria</taxon>
        <taxon>Bdelloidea</taxon>
        <taxon>Philodinida</taxon>
        <taxon>Philodinidae</taxon>
        <taxon>Didymodactylos</taxon>
    </lineage>
</organism>
<dbReference type="Pfam" id="PF21253">
    <property type="entry name" value="Mann_GBD_bact"/>
    <property type="match status" value="1"/>
</dbReference>
<dbReference type="InterPro" id="IPR049475">
    <property type="entry name" value="Mann_GBD_bact"/>
</dbReference>
<name>A0A8S2I8H9_9BILA</name>
<dbReference type="PANTHER" id="PTHR40079">
    <property type="entry name" value="MANNAN ENDO-1,4-BETA-MANNOSIDASE E-RELATED"/>
    <property type="match status" value="1"/>
</dbReference>
<evidence type="ECO:0000313" key="6">
    <source>
        <dbReference type="EMBL" id="CAF3726173.1"/>
    </source>
</evidence>
<protein>
    <recommendedName>
        <fullName evidence="4">GH26 domain-containing protein</fullName>
    </recommendedName>
</protein>
<dbReference type="PRINTS" id="PR00739">
    <property type="entry name" value="GLHYDRLASE26"/>
</dbReference>
<dbReference type="GO" id="GO:0016985">
    <property type="term" value="F:mannan endo-1,4-beta-mannosidase activity"/>
    <property type="evidence" value="ECO:0007669"/>
    <property type="project" value="InterPro"/>
</dbReference>
<dbReference type="SUPFAM" id="SSF49785">
    <property type="entry name" value="Galactose-binding domain-like"/>
    <property type="match status" value="1"/>
</dbReference>
<reference evidence="6" key="1">
    <citation type="submission" date="2021-02" db="EMBL/GenBank/DDBJ databases">
        <authorList>
            <person name="Nowell W R."/>
        </authorList>
    </citation>
    <scope>NUCLEOTIDE SEQUENCE</scope>
</reference>
<evidence type="ECO:0000259" key="4">
    <source>
        <dbReference type="PROSITE" id="PS51764"/>
    </source>
</evidence>
<evidence type="ECO:0000256" key="3">
    <source>
        <dbReference type="ARBA" id="ARBA00023295"/>
    </source>
</evidence>
<keyword evidence="3" id="KW-0326">Glycosidase</keyword>
<dbReference type="InterPro" id="IPR022790">
    <property type="entry name" value="GH26_dom"/>
</dbReference>
<keyword evidence="2" id="KW-0378">Hydrolase</keyword>
<dbReference type="AlphaFoldDB" id="A0A8S2I8H9"/>
<dbReference type="GO" id="GO:0006080">
    <property type="term" value="P:substituted mannan metabolic process"/>
    <property type="evidence" value="ECO:0007669"/>
    <property type="project" value="InterPro"/>
</dbReference>
<dbReference type="Proteomes" id="UP000677228">
    <property type="component" value="Unassembled WGS sequence"/>
</dbReference>
<evidence type="ECO:0000313" key="7">
    <source>
        <dbReference type="Proteomes" id="UP000682733"/>
    </source>
</evidence>
<feature type="domain" description="GH26" evidence="4">
    <location>
        <begin position="1"/>
        <end position="302"/>
    </location>
</feature>
<dbReference type="Gene3D" id="2.60.120.260">
    <property type="entry name" value="Galactose-binding domain-like"/>
    <property type="match status" value="1"/>
</dbReference>
<dbReference type="InterPro" id="IPR008979">
    <property type="entry name" value="Galactose-bd-like_sf"/>
</dbReference>
<dbReference type="EMBL" id="CAJNOK010004866">
    <property type="protein sequence ID" value="CAF0952242.1"/>
    <property type="molecule type" value="Genomic_DNA"/>
</dbReference>
<dbReference type="Proteomes" id="UP000682733">
    <property type="component" value="Unassembled WGS sequence"/>
</dbReference>
<accession>A0A8S2I8H9</accession>
<dbReference type="InterPro" id="IPR017853">
    <property type="entry name" value="GH"/>
</dbReference>
<dbReference type="Gene3D" id="3.20.20.80">
    <property type="entry name" value="Glycosidases"/>
    <property type="match status" value="1"/>
</dbReference>
<dbReference type="EMBL" id="CAJOBA010004870">
    <property type="protein sequence ID" value="CAF3726173.1"/>
    <property type="molecule type" value="Genomic_DNA"/>
</dbReference>
<dbReference type="Pfam" id="PF02156">
    <property type="entry name" value="Glyco_hydro_26"/>
    <property type="match status" value="1"/>
</dbReference>